<dbReference type="InterPro" id="IPR036838">
    <property type="entry name" value="Ribosomal_uS10_dom_sf"/>
</dbReference>
<feature type="transmembrane region" description="Helical" evidence="1">
    <location>
        <begin position="21"/>
        <end position="41"/>
    </location>
</feature>
<dbReference type="Gene3D" id="3.30.70.600">
    <property type="entry name" value="Ribosomal protein S10 domain"/>
    <property type="match status" value="1"/>
</dbReference>
<sequence>MLLKKKKIIFLSLKKKSQIKFIYYSIKNKIFLLIYFSNCFLWQSKIVSSSLKYFYSLKLNAFIFSILGMKLNSLIEKFFIFNNVNFFGSVSNLSKSKCFTSVLRSPFVYKKSIEQFFYETYKINFQTGIVKYIYILQEYQQIFLRNELNQKNISKFYFKLIYCFDN</sequence>
<keyword evidence="1" id="KW-1133">Transmembrane helix</keyword>
<keyword evidence="2" id="KW-0689">Ribosomal protein</keyword>
<keyword evidence="1" id="KW-0812">Transmembrane</keyword>
<keyword evidence="1" id="KW-0472">Membrane</keyword>
<dbReference type="GO" id="GO:0005840">
    <property type="term" value="C:ribosome"/>
    <property type="evidence" value="ECO:0007669"/>
    <property type="project" value="UniProtKB-KW"/>
</dbReference>
<geneLocation type="mitochondrion" evidence="2"/>
<organism evidence="2">
    <name type="scientific">Rhizaria sp</name>
    <dbReference type="NCBI Taxonomy" id="2204297"/>
    <lineage>
        <taxon>Eukaryota</taxon>
        <taxon>Sar</taxon>
        <taxon>Rhizaria</taxon>
    </lineage>
</organism>
<name>A0A5P8DJU1_9EUKA</name>
<reference evidence="2" key="1">
    <citation type="submission" date="2019-06" db="EMBL/GenBank/DDBJ databases">
        <authorList>
            <person name="Wideman J.G."/>
            <person name="Richards T.A."/>
        </authorList>
    </citation>
    <scope>NUCLEOTIDE SEQUENCE</scope>
</reference>
<dbReference type="SUPFAM" id="SSF54999">
    <property type="entry name" value="Ribosomal protein S10"/>
    <property type="match status" value="1"/>
</dbReference>
<keyword evidence="2" id="KW-0687">Ribonucleoprotein</keyword>
<evidence type="ECO:0000313" key="2">
    <source>
        <dbReference type="EMBL" id="QFP99038.1"/>
    </source>
</evidence>
<feature type="transmembrane region" description="Helical" evidence="1">
    <location>
        <begin position="53"/>
        <end position="71"/>
    </location>
</feature>
<gene>
    <name evidence="2" type="primary">rps10</name>
</gene>
<proteinExistence type="predicted"/>
<evidence type="ECO:0000256" key="1">
    <source>
        <dbReference type="SAM" id="Phobius"/>
    </source>
</evidence>
<protein>
    <submittedName>
        <fullName evidence="2">Ribosomal protein S10</fullName>
    </submittedName>
</protein>
<dbReference type="EMBL" id="MN082144">
    <property type="protein sequence ID" value="QFP99038.1"/>
    <property type="molecule type" value="Genomic_DNA"/>
</dbReference>
<keyword evidence="2" id="KW-0496">Mitochondrion</keyword>
<accession>A0A5P8DJU1</accession>
<dbReference type="AlphaFoldDB" id="A0A5P8DJU1"/>